<dbReference type="AlphaFoldDB" id="A0A0C1R0V1"/>
<sequence>MLNVEKLISCRNRIQEEAKKYGFVNVRIGAEEGLEEYPREIILNFNSNKSSKESYFPFREFLQQLLNADITLNFHSDLLEWLIDPGFPSIQYTLDSAIPLNELTNEPFPDQFTRQMAKTRLVSKEVEEKSYKIEEKEEAVEGSKKRSFRQIVQDSRNPALEKGADDSSAENKNKRKKCKVDPETERPKYSEDARNLADRG</sequence>
<dbReference type="STRING" id="86105.NF27_CG01200"/>
<proteinExistence type="predicted"/>
<comment type="caution">
    <text evidence="2">The sequence shown here is derived from an EMBL/GenBank/DDBJ whole genome shotgun (WGS) entry which is preliminary data.</text>
</comment>
<dbReference type="EMBL" id="JSWE01000058">
    <property type="protein sequence ID" value="KIE05940.1"/>
    <property type="molecule type" value="Genomic_DNA"/>
</dbReference>
<feature type="compositionally biased region" description="Basic and acidic residues" evidence="1">
    <location>
        <begin position="179"/>
        <end position="200"/>
    </location>
</feature>
<evidence type="ECO:0000256" key="1">
    <source>
        <dbReference type="SAM" id="MobiDB-lite"/>
    </source>
</evidence>
<gene>
    <name evidence="2" type="ORF">NF27_CG01200</name>
</gene>
<protein>
    <submittedName>
        <fullName evidence="2">Uncharacterized protein</fullName>
    </submittedName>
</protein>
<dbReference type="Proteomes" id="UP000031258">
    <property type="component" value="Unassembled WGS sequence"/>
</dbReference>
<evidence type="ECO:0000313" key="3">
    <source>
        <dbReference type="Proteomes" id="UP000031258"/>
    </source>
</evidence>
<dbReference type="RefSeq" id="WP_068981992.1">
    <property type="nucleotide sequence ID" value="NZ_JSWE01000058.1"/>
</dbReference>
<feature type="compositionally biased region" description="Basic and acidic residues" evidence="1">
    <location>
        <begin position="162"/>
        <end position="172"/>
    </location>
</feature>
<accession>A0A0C1R0V1</accession>
<keyword evidence="3" id="KW-1185">Reference proteome</keyword>
<feature type="region of interest" description="Disordered" evidence="1">
    <location>
        <begin position="137"/>
        <end position="200"/>
    </location>
</feature>
<organism evidence="2 3">
    <name type="scientific">Candidatus Jidaibacter acanthamoebae</name>
    <dbReference type="NCBI Taxonomy" id="86105"/>
    <lineage>
        <taxon>Bacteria</taxon>
        <taxon>Pseudomonadati</taxon>
        <taxon>Pseudomonadota</taxon>
        <taxon>Alphaproteobacteria</taxon>
        <taxon>Rickettsiales</taxon>
        <taxon>Candidatus Midichloriaceae</taxon>
        <taxon>Candidatus Jidaibacter</taxon>
    </lineage>
</organism>
<evidence type="ECO:0000313" key="2">
    <source>
        <dbReference type="EMBL" id="KIE05940.1"/>
    </source>
</evidence>
<name>A0A0C1R0V1_9RICK</name>
<reference evidence="2 3" key="1">
    <citation type="submission" date="2014-11" db="EMBL/GenBank/DDBJ databases">
        <title>A Rickettsiales Symbiont of Amoebae With Ancient Features.</title>
        <authorList>
            <person name="Schulz F."/>
            <person name="Martijn J."/>
            <person name="Wascher F."/>
            <person name="Kostanjsek R."/>
            <person name="Ettema T.J."/>
            <person name="Horn M."/>
        </authorList>
    </citation>
    <scope>NUCLEOTIDE SEQUENCE [LARGE SCALE GENOMIC DNA]</scope>
    <source>
        <strain evidence="2 3">UWC36</strain>
    </source>
</reference>